<dbReference type="SUPFAM" id="SSF52540">
    <property type="entry name" value="P-loop containing nucleoside triphosphate hydrolases"/>
    <property type="match status" value="1"/>
</dbReference>
<feature type="compositionally biased region" description="Basic and acidic residues" evidence="2">
    <location>
        <begin position="1411"/>
        <end position="1433"/>
    </location>
</feature>
<dbReference type="InterPro" id="IPR031350">
    <property type="entry name" value="Goodbye_dom"/>
</dbReference>
<dbReference type="PANTHER" id="PTHR10039">
    <property type="entry name" value="AMELOGENIN"/>
    <property type="match status" value="1"/>
</dbReference>
<evidence type="ECO:0000313" key="5">
    <source>
        <dbReference type="EMBL" id="ERF69859.1"/>
    </source>
</evidence>
<dbReference type="GeneID" id="19240353"/>
<feature type="domain" description="Fungal STAND N-terminal Goodbye" evidence="3">
    <location>
        <begin position="11"/>
        <end position="133"/>
    </location>
</feature>
<keyword evidence="6" id="KW-1185">Reference proteome</keyword>
<dbReference type="OMA" id="STIESAW"/>
<dbReference type="InterPro" id="IPR011990">
    <property type="entry name" value="TPR-like_helical_dom_sf"/>
</dbReference>
<dbReference type="HOGENOM" id="CLU_001466_4_0_1"/>
<feature type="compositionally biased region" description="Acidic residues" evidence="2">
    <location>
        <begin position="673"/>
        <end position="683"/>
    </location>
</feature>
<proteinExistence type="predicted"/>
<feature type="domain" description="Nephrocystin 3-like N-terminal" evidence="4">
    <location>
        <begin position="279"/>
        <end position="448"/>
    </location>
</feature>
<evidence type="ECO:0000259" key="3">
    <source>
        <dbReference type="Pfam" id="PF17109"/>
    </source>
</evidence>
<feature type="compositionally biased region" description="Polar residues" evidence="2">
    <location>
        <begin position="1401"/>
        <end position="1410"/>
    </location>
</feature>
<accession>U1HLH4</accession>
<name>U1HLH4_ENDPU</name>
<feature type="region of interest" description="Disordered" evidence="2">
    <location>
        <begin position="652"/>
        <end position="701"/>
    </location>
</feature>
<dbReference type="Proteomes" id="UP000019373">
    <property type="component" value="Unassembled WGS sequence"/>
</dbReference>
<dbReference type="PANTHER" id="PTHR10039:SF17">
    <property type="entry name" value="FUNGAL STAND N-TERMINAL GOODBYE DOMAIN-CONTAINING PROTEIN-RELATED"/>
    <property type="match status" value="1"/>
</dbReference>
<feature type="region of interest" description="Disordered" evidence="2">
    <location>
        <begin position="1400"/>
        <end position="1464"/>
    </location>
</feature>
<evidence type="ECO:0000256" key="2">
    <source>
        <dbReference type="SAM" id="MobiDB-lite"/>
    </source>
</evidence>
<dbReference type="InterPro" id="IPR056884">
    <property type="entry name" value="NPHP3-like_N"/>
</dbReference>
<feature type="compositionally biased region" description="Acidic residues" evidence="2">
    <location>
        <begin position="1449"/>
        <end position="1460"/>
    </location>
</feature>
<dbReference type="Pfam" id="PF24883">
    <property type="entry name" value="NPHP3_N"/>
    <property type="match status" value="1"/>
</dbReference>
<dbReference type="EMBL" id="KE721375">
    <property type="protein sequence ID" value="ERF69859.1"/>
    <property type="molecule type" value="Genomic_DNA"/>
</dbReference>
<evidence type="ECO:0000313" key="6">
    <source>
        <dbReference type="Proteomes" id="UP000019373"/>
    </source>
</evidence>
<sequence length="1565" mass="179154">MSDQLLFSALWADAVAEYEKQTERKINKDHAFREFSSLDDLEKAVEGEDKRFSTFRSGHRRMYSALAKCMSPMQPILNIVQKGVGNTPYAPAAAVLGAASYLLQACESVTKAYDGIEELFERMHDSTVRLQEYKYSSIESSLQAKITDILAYFLDIIGKAEACVKRKRFKQWARTVFLQDDGISFSVDRLRRYTESELGLVIALTYGRVKDLQTTMSDTQSDVKIVKAGVDDVLASQRRDRQRAFSEAEEKCLADSLRTKTTDDIAREHAANVEKLTQGTGLWIRDDVMFHAWEQEQAPILWVFGKPGVGKTMLAARTIETLQNRYPQHSDIPSLTSVSYLYFKDDNPALQDCTQMWKAAALQITKANDRFKKHVVAMINKKHQDTFASARQIWRHLFLDFFSEDTSSRSPTSLAFLVVDGLDEAPETERVRFLSCLAELVDRGTTNRKCRIQIAVFARPDVRADPGFEKVGFRTQERIIEVTPDKNTSDIEAFIRQRLGEVSVLRVLRRRRANKEYQTLARQIYNSVQSRSQGMFLWARLVFEQIRESPSPEAIRESLQGVPEGLDNMLYHVFKRLEVEEQMHRSYLTDLLSWVLCAYRPLRISELFVLLLISASQHCYMIEEHLKARYSSLFDVTAPITGIEYDEVEAGTHADDSASEPDDFDFLDKPDGSDNDEEIEGDMDSSGGEANEAQQSKDGILSTNTEDRQDVFDIPVHWDQTTVTFSHARIRDYLTTEGDPSTRRWHDSSIVPKDLNATRLSVVIACLQILRTDIADKYSVYSLKTYAKINWIKHLVEIDFNMIPRAAAVQLARILSMFFQDGRVLLKACEDVWNDFIETWFCTDRYSSLVRKIITEQLHDLDEHEHSWASSVTRSARALFQPLIAACARKWLTKTGWNDAAYLEKSERAVFVMYAYSLLTDEGTNSGSMDTFNVNNGMWKIPLDAIESIANVETLPKSEHYYAGIAWIMMEADEEDYTERAIKYFKKALELKPGGWVAMEGLARCYGENLHEYETAIRWMEDAIYHLPRTEDFEGIEFYLQTRIPDWKLQLGNNQESVEIAKAAYEGSRQFRYGNNTASDVSTLRSIKHYIEALYRTERYPQFLELLYELDRRETWKQGSSLWAVFLRAQYEEYYNVQVFSKVGKITQTEQNDALQHFMKVSIKNAIKLNADSISEDQSVWLAVQAAEWLYNHAPQPEESIELWEKIVTLVDQSNEVVQQSQAWYRTRAAKFLSMMFFDAAKVAFNSGLNTSAHIKKLEELASHKQGSKRYYRASYPALILGLWLHEYAKAEEEDWRACIRPSIKQALYLLSDEDPWNDQAAYAQLGAALLLAGDILNASIALGITMKPLEDQRSMQQQRNDICNSQQGAFSEGELVPTTKELMNDPDEAYIEKAAKLQVEDSNTANSTPEHSEDGSQEGRGRGIAVEKHVTQDEGGNEDWEAASSSSSEDDDRNDEVNTDSESINPKYAGFDCMFTCDGPCESPQTSYAELHFCRICDDVCFCEKCIELVRNDKMPFRYCASDHTHVRVFPMVDEAKHLAIALIERRFEVQQGWLEGLRKIWDG</sequence>
<feature type="compositionally biased region" description="Polar residues" evidence="2">
    <location>
        <begin position="692"/>
        <end position="701"/>
    </location>
</feature>
<dbReference type="Gene3D" id="3.40.50.300">
    <property type="entry name" value="P-loop containing nucleotide triphosphate hydrolases"/>
    <property type="match status" value="1"/>
</dbReference>
<dbReference type="OrthoDB" id="448455at2759"/>
<reference evidence="6" key="1">
    <citation type="journal article" date="2014" name="BMC Genomics">
        <title>Genome characteristics reveal the impact of lichenization on lichen-forming fungus Endocarpon pusillum Hedwig (Verrucariales, Ascomycota).</title>
        <authorList>
            <person name="Wang Y.-Y."/>
            <person name="Liu B."/>
            <person name="Zhang X.-Y."/>
            <person name="Zhou Q.-M."/>
            <person name="Zhang T."/>
            <person name="Li H."/>
            <person name="Yu Y.-F."/>
            <person name="Zhang X.-L."/>
            <person name="Hao X.-Y."/>
            <person name="Wang M."/>
            <person name="Wang L."/>
            <person name="Wei J.-C."/>
        </authorList>
    </citation>
    <scope>NUCLEOTIDE SEQUENCE [LARGE SCALE GENOMIC DNA]</scope>
    <source>
        <strain evidence="6">Z07020 / HMAS-L-300199</strain>
    </source>
</reference>
<dbReference type="Pfam" id="PF17109">
    <property type="entry name" value="Goodbye"/>
    <property type="match status" value="1"/>
</dbReference>
<gene>
    <name evidence="5" type="ORF">EPUS_05401</name>
</gene>
<dbReference type="SUPFAM" id="SSF48452">
    <property type="entry name" value="TPR-like"/>
    <property type="match status" value="1"/>
</dbReference>
<dbReference type="InterPro" id="IPR027417">
    <property type="entry name" value="P-loop_NTPase"/>
</dbReference>
<protein>
    <submittedName>
        <fullName evidence="5">Uncharacterized protein</fullName>
    </submittedName>
</protein>
<dbReference type="eggNOG" id="ENOG502SKQS">
    <property type="taxonomic scope" value="Eukaryota"/>
</dbReference>
<organism evidence="5 6">
    <name type="scientific">Endocarpon pusillum (strain Z07020 / HMAS-L-300199)</name>
    <name type="common">Lichen-forming fungus</name>
    <dbReference type="NCBI Taxonomy" id="1263415"/>
    <lineage>
        <taxon>Eukaryota</taxon>
        <taxon>Fungi</taxon>
        <taxon>Dikarya</taxon>
        <taxon>Ascomycota</taxon>
        <taxon>Pezizomycotina</taxon>
        <taxon>Eurotiomycetes</taxon>
        <taxon>Chaetothyriomycetidae</taxon>
        <taxon>Verrucariales</taxon>
        <taxon>Verrucariaceae</taxon>
        <taxon>Endocarpon</taxon>
    </lineage>
</organism>
<evidence type="ECO:0000256" key="1">
    <source>
        <dbReference type="ARBA" id="ARBA00022737"/>
    </source>
</evidence>
<evidence type="ECO:0000259" key="4">
    <source>
        <dbReference type="Pfam" id="PF24883"/>
    </source>
</evidence>
<dbReference type="Gene3D" id="1.25.40.10">
    <property type="entry name" value="Tetratricopeptide repeat domain"/>
    <property type="match status" value="1"/>
</dbReference>
<dbReference type="RefSeq" id="XP_007804462.1">
    <property type="nucleotide sequence ID" value="XM_007806271.1"/>
</dbReference>
<keyword evidence="1" id="KW-0677">Repeat</keyword>